<dbReference type="AlphaFoldDB" id="A0ABD1GVI0"/>
<dbReference type="InterPro" id="IPR001623">
    <property type="entry name" value="DnaJ_domain"/>
</dbReference>
<gene>
    <name evidence="2" type="ORF">AAHA92_23576</name>
</gene>
<dbReference type="Gene3D" id="1.10.287.110">
    <property type="entry name" value="DnaJ domain"/>
    <property type="match status" value="1"/>
</dbReference>
<dbReference type="CDD" id="cd06257">
    <property type="entry name" value="DnaJ"/>
    <property type="match status" value="1"/>
</dbReference>
<evidence type="ECO:0000313" key="3">
    <source>
        <dbReference type="Proteomes" id="UP001567538"/>
    </source>
</evidence>
<reference evidence="2 3" key="1">
    <citation type="submission" date="2024-06" db="EMBL/GenBank/DDBJ databases">
        <title>A chromosome level genome sequence of Diviner's sage (Salvia divinorum).</title>
        <authorList>
            <person name="Ford S.A."/>
            <person name="Ro D.-K."/>
            <person name="Ness R.W."/>
            <person name="Phillips M.A."/>
        </authorList>
    </citation>
    <scope>NUCLEOTIDE SEQUENCE [LARGE SCALE GENOMIC DNA]</scope>
    <source>
        <strain evidence="2">SAF-2024a</strain>
        <tissue evidence="2">Leaf</tissue>
    </source>
</reference>
<dbReference type="Pfam" id="PF00226">
    <property type="entry name" value="DnaJ"/>
    <property type="match status" value="1"/>
</dbReference>
<dbReference type="InterPro" id="IPR036869">
    <property type="entry name" value="J_dom_sf"/>
</dbReference>
<dbReference type="PANTHER" id="PTHR45090">
    <property type="entry name" value="CHAPERONE PROTEIN DNAJ 20 CHLOROPLASTIC"/>
    <property type="match status" value="1"/>
</dbReference>
<name>A0ABD1GVI0_SALDI</name>
<evidence type="ECO:0000313" key="2">
    <source>
        <dbReference type="EMBL" id="KAL1547058.1"/>
    </source>
</evidence>
<dbReference type="SUPFAM" id="SSF46565">
    <property type="entry name" value="Chaperone J-domain"/>
    <property type="match status" value="1"/>
</dbReference>
<dbReference type="PROSITE" id="PS50076">
    <property type="entry name" value="DNAJ_2"/>
    <property type="match status" value="1"/>
</dbReference>
<keyword evidence="3" id="KW-1185">Reference proteome</keyword>
<organism evidence="2 3">
    <name type="scientific">Salvia divinorum</name>
    <name type="common">Maria pastora</name>
    <name type="synonym">Diviner's sage</name>
    <dbReference type="NCBI Taxonomy" id="28513"/>
    <lineage>
        <taxon>Eukaryota</taxon>
        <taxon>Viridiplantae</taxon>
        <taxon>Streptophyta</taxon>
        <taxon>Embryophyta</taxon>
        <taxon>Tracheophyta</taxon>
        <taxon>Spermatophyta</taxon>
        <taxon>Magnoliopsida</taxon>
        <taxon>eudicotyledons</taxon>
        <taxon>Gunneridae</taxon>
        <taxon>Pentapetalae</taxon>
        <taxon>asterids</taxon>
        <taxon>lamiids</taxon>
        <taxon>Lamiales</taxon>
        <taxon>Lamiaceae</taxon>
        <taxon>Nepetoideae</taxon>
        <taxon>Mentheae</taxon>
        <taxon>Salviinae</taxon>
        <taxon>Salvia</taxon>
        <taxon>Salvia subgen. Calosphace</taxon>
    </lineage>
</organism>
<dbReference type="PANTHER" id="PTHR45090:SF8">
    <property type="entry name" value="J DOMAIN-CONTAINING PROTEIN"/>
    <property type="match status" value="1"/>
</dbReference>
<protein>
    <submittedName>
        <fullName evidence="2">Chaperone protein dnaJ 20, chloroplastic-like</fullName>
    </submittedName>
</protein>
<sequence length="101" mass="11593">MTSVTGLLTFYYREGVLGQRKFGPISCTATTSKEFMQEISALKTTRVDADQLKKAYRKLALRYHPDVCDPSVREESTRMFIELQKTDGSWGSRMRAKQHDP</sequence>
<dbReference type="InterPro" id="IPR053232">
    <property type="entry name" value="DnaJ_C/III_chloroplastic"/>
</dbReference>
<feature type="domain" description="J" evidence="1">
    <location>
        <begin position="34"/>
        <end position="101"/>
    </location>
</feature>
<evidence type="ECO:0000259" key="1">
    <source>
        <dbReference type="PROSITE" id="PS50076"/>
    </source>
</evidence>
<proteinExistence type="predicted"/>
<dbReference type="Proteomes" id="UP001567538">
    <property type="component" value="Unassembled WGS sequence"/>
</dbReference>
<dbReference type="EMBL" id="JBEAFC010000008">
    <property type="protein sequence ID" value="KAL1547058.1"/>
    <property type="molecule type" value="Genomic_DNA"/>
</dbReference>
<accession>A0ABD1GVI0</accession>
<comment type="caution">
    <text evidence="2">The sequence shown here is derived from an EMBL/GenBank/DDBJ whole genome shotgun (WGS) entry which is preliminary data.</text>
</comment>